<evidence type="ECO:0000313" key="2">
    <source>
        <dbReference type="Proteomes" id="UP000017836"/>
    </source>
</evidence>
<dbReference type="AlphaFoldDB" id="U5D1V5"/>
<reference evidence="2" key="1">
    <citation type="journal article" date="2013" name="Science">
        <title>The Amborella genome and the evolution of flowering plants.</title>
        <authorList>
            <consortium name="Amborella Genome Project"/>
        </authorList>
    </citation>
    <scope>NUCLEOTIDE SEQUENCE [LARGE SCALE GENOMIC DNA]</scope>
</reference>
<dbReference type="eggNOG" id="ENOG502S7M2">
    <property type="taxonomic scope" value="Eukaryota"/>
</dbReference>
<dbReference type="EMBL" id="KI392557">
    <property type="protein sequence ID" value="ERN14343.1"/>
    <property type="molecule type" value="Genomic_DNA"/>
</dbReference>
<dbReference type="Proteomes" id="UP000017836">
    <property type="component" value="Unassembled WGS sequence"/>
</dbReference>
<protein>
    <submittedName>
        <fullName evidence="1">Uncharacterized protein</fullName>
    </submittedName>
</protein>
<dbReference type="HOGENOM" id="CLU_172861_1_0_1"/>
<proteinExistence type="predicted"/>
<accession>U5D1V5</accession>
<keyword evidence="2" id="KW-1185">Reference proteome</keyword>
<dbReference type="OMA" id="RVKTNCL"/>
<gene>
    <name evidence="1" type="ORF">AMTR_s00033p00208870</name>
</gene>
<sequence>MDRGEVSLTERLKNKTLAFSASFTEGLRYIKATILGQVRKMKAKDEKEASEADLLTAKMQVDAANTAEESKKQLEN</sequence>
<organism evidence="1 2">
    <name type="scientific">Amborella trichopoda</name>
    <dbReference type="NCBI Taxonomy" id="13333"/>
    <lineage>
        <taxon>Eukaryota</taxon>
        <taxon>Viridiplantae</taxon>
        <taxon>Streptophyta</taxon>
        <taxon>Embryophyta</taxon>
        <taxon>Tracheophyta</taxon>
        <taxon>Spermatophyta</taxon>
        <taxon>Magnoliopsida</taxon>
        <taxon>Amborellales</taxon>
        <taxon>Amborellaceae</taxon>
        <taxon>Amborella</taxon>
    </lineage>
</organism>
<evidence type="ECO:0000313" key="1">
    <source>
        <dbReference type="EMBL" id="ERN14343.1"/>
    </source>
</evidence>
<name>U5D1V5_AMBTC</name>
<dbReference type="Gramene" id="ERN14343">
    <property type="protein sequence ID" value="ERN14343"/>
    <property type="gene ID" value="AMTR_s00033p00208870"/>
</dbReference>